<dbReference type="InterPro" id="IPR021741">
    <property type="entry name" value="DUF3311"/>
</dbReference>
<evidence type="ECO:0000256" key="1">
    <source>
        <dbReference type="SAM" id="Phobius"/>
    </source>
</evidence>
<protein>
    <recommendedName>
        <fullName evidence="3">DUF3311 domain-containing protein</fullName>
    </recommendedName>
</protein>
<dbReference type="KEGG" id="ypy:YPK_1419"/>
<keyword evidence="1" id="KW-0472">Membrane</keyword>
<dbReference type="GeneID" id="57975695"/>
<accession>A0A0H3B3D5</accession>
<reference evidence="2" key="1">
    <citation type="submission" date="2008-02" db="EMBL/GenBank/DDBJ databases">
        <title>Complete sequence of Yersinia pseudotuberculosis YPIII.</title>
        <authorList>
            <consortium name="US DOE Joint Genome Institute"/>
            <person name="Challacombe J.F."/>
            <person name="Bruce D."/>
            <person name="Detter J.C."/>
            <person name="Green L."/>
            <person name="Land M."/>
            <person name="Munk C."/>
            <person name="Lindler L.E."/>
            <person name="Nikolich M.P."/>
            <person name="Brettin T."/>
        </authorList>
    </citation>
    <scope>NUCLEOTIDE SEQUENCE</scope>
    <source>
        <strain evidence="2">YPIII</strain>
    </source>
</reference>
<sequence length="65" mass="7523" precursor="true">MKWYHSLVLLPVLSLTVGIFFVNKVEPFILGMPFLMFWIVIWLILTALIMAIISKLDSNISKEEV</sequence>
<evidence type="ECO:0000313" key="2">
    <source>
        <dbReference type="EMBL" id="ACA67713.1"/>
    </source>
</evidence>
<dbReference type="Pfam" id="PF11755">
    <property type="entry name" value="DUF3311"/>
    <property type="match status" value="1"/>
</dbReference>
<dbReference type="AlphaFoldDB" id="A0A0H3B3D5"/>
<dbReference type="EMBL" id="CP000950">
    <property type="protein sequence ID" value="ACA67713.1"/>
    <property type="molecule type" value="Genomic_DNA"/>
</dbReference>
<dbReference type="RefSeq" id="WP_002215023.1">
    <property type="nucleotide sequence ID" value="NZ_CP009792.1"/>
</dbReference>
<dbReference type="PANTHER" id="PTHR40034">
    <property type="entry name" value="BSL5891 PROTEIN"/>
    <property type="match status" value="1"/>
</dbReference>
<dbReference type="PANTHER" id="PTHR40034:SF1">
    <property type="entry name" value="BSL5891 PROTEIN"/>
    <property type="match status" value="1"/>
</dbReference>
<organism evidence="2">
    <name type="scientific">Yersinia pseudotuberculosis serotype O:3 (strain YPIII)</name>
    <dbReference type="NCBI Taxonomy" id="502800"/>
    <lineage>
        <taxon>Bacteria</taxon>
        <taxon>Pseudomonadati</taxon>
        <taxon>Pseudomonadota</taxon>
        <taxon>Gammaproteobacteria</taxon>
        <taxon>Enterobacterales</taxon>
        <taxon>Yersiniaceae</taxon>
        <taxon>Yersinia</taxon>
    </lineage>
</organism>
<keyword evidence="1" id="KW-0812">Transmembrane</keyword>
<keyword evidence="1" id="KW-1133">Transmembrane helix</keyword>
<name>A0A0H3B3D5_YERPY</name>
<dbReference type="PATRIC" id="fig|502800.11.peg.2057"/>
<evidence type="ECO:0008006" key="3">
    <source>
        <dbReference type="Google" id="ProtNLM"/>
    </source>
</evidence>
<gene>
    <name evidence="2" type="ordered locus">YPK_1419</name>
</gene>
<proteinExistence type="predicted"/>
<feature type="transmembrane region" description="Helical" evidence="1">
    <location>
        <begin position="28"/>
        <end position="53"/>
    </location>
</feature>